<feature type="transmembrane region" description="Helical" evidence="1">
    <location>
        <begin position="259"/>
        <end position="285"/>
    </location>
</feature>
<feature type="transmembrane region" description="Helical" evidence="1">
    <location>
        <begin position="82"/>
        <end position="103"/>
    </location>
</feature>
<keyword evidence="1" id="KW-0472">Membrane</keyword>
<evidence type="ECO:0000313" key="2">
    <source>
        <dbReference type="EMBL" id="CAG7824997.1"/>
    </source>
</evidence>
<sequence length="355" mass="40816">MAKILTSGVLKQLRLQFTNGSWMQVIPYTWNSTEGFPDDIMSKRRLILWLTHLVLIISNFLFVVVRCIQTGSDQSAPVWLKIYMQFVIALFFTGILGHVSILFQRKTLCAVTQHLITFLRNYEEDFVVRDPSLRHKWSKINHVSMIFIRMAATGNACLFLANAIVRPTSPECILSIWPEMKNCLIARILQTAAFAEIAYSSRISVIVLLCPLVNFSLSLLVVFLELGAYTGRPNIQEMEKKMRIYRQVEILVLEFNQGMLSIVLLVFGTDCTVVVLLMFGSLAEVNKHSKLMLRRWHEQAHLVGNHSDVRLFRKYLQSLRMQKDQHNSLLELSTKLLEIFVGLIPYLYITAEGVF</sequence>
<evidence type="ECO:0000256" key="1">
    <source>
        <dbReference type="SAM" id="Phobius"/>
    </source>
</evidence>
<dbReference type="Proteomes" id="UP000708208">
    <property type="component" value="Unassembled WGS sequence"/>
</dbReference>
<gene>
    <name evidence="2" type="ORF">AFUS01_LOCUS35123</name>
</gene>
<keyword evidence="1" id="KW-1133">Transmembrane helix</keyword>
<protein>
    <submittedName>
        <fullName evidence="2">Uncharacterized protein</fullName>
    </submittedName>
</protein>
<proteinExistence type="predicted"/>
<dbReference type="EMBL" id="CAJVCH010534553">
    <property type="protein sequence ID" value="CAG7824997.1"/>
    <property type="molecule type" value="Genomic_DNA"/>
</dbReference>
<evidence type="ECO:0000313" key="3">
    <source>
        <dbReference type="Proteomes" id="UP000708208"/>
    </source>
</evidence>
<organism evidence="2 3">
    <name type="scientific">Allacma fusca</name>
    <dbReference type="NCBI Taxonomy" id="39272"/>
    <lineage>
        <taxon>Eukaryota</taxon>
        <taxon>Metazoa</taxon>
        <taxon>Ecdysozoa</taxon>
        <taxon>Arthropoda</taxon>
        <taxon>Hexapoda</taxon>
        <taxon>Collembola</taxon>
        <taxon>Symphypleona</taxon>
        <taxon>Sminthuridae</taxon>
        <taxon>Allacma</taxon>
    </lineage>
</organism>
<name>A0A8J2PDL9_9HEXA</name>
<comment type="caution">
    <text evidence="2">The sequence shown here is derived from an EMBL/GenBank/DDBJ whole genome shotgun (WGS) entry which is preliminary data.</text>
</comment>
<dbReference type="AlphaFoldDB" id="A0A8J2PDL9"/>
<feature type="transmembrane region" description="Helical" evidence="1">
    <location>
        <begin position="203"/>
        <end position="224"/>
    </location>
</feature>
<reference evidence="2" key="1">
    <citation type="submission" date="2021-06" db="EMBL/GenBank/DDBJ databases">
        <authorList>
            <person name="Hodson N. C."/>
            <person name="Mongue J. A."/>
            <person name="Jaron S. K."/>
        </authorList>
    </citation>
    <scope>NUCLEOTIDE SEQUENCE</scope>
</reference>
<feature type="transmembrane region" description="Helical" evidence="1">
    <location>
        <begin position="329"/>
        <end position="349"/>
    </location>
</feature>
<keyword evidence="1" id="KW-0812">Transmembrane</keyword>
<keyword evidence="3" id="KW-1185">Reference proteome</keyword>
<feature type="transmembrane region" description="Helical" evidence="1">
    <location>
        <begin position="46"/>
        <end position="62"/>
    </location>
</feature>
<accession>A0A8J2PDL9</accession>